<dbReference type="SUPFAM" id="SSF50249">
    <property type="entry name" value="Nucleic acid-binding proteins"/>
    <property type="match status" value="1"/>
</dbReference>
<feature type="domain" description="Helicase ATP-binding" evidence="9">
    <location>
        <begin position="295"/>
        <end position="456"/>
    </location>
</feature>
<keyword evidence="1" id="KW-0547">Nucleotide-binding</keyword>
<dbReference type="PANTHER" id="PTHR47964:SF1">
    <property type="entry name" value="ATP-DEPENDENT DNA HELICASE HOMOLOG RECG, CHLOROPLASTIC"/>
    <property type="match status" value="1"/>
</dbReference>
<dbReference type="SMART" id="SM00490">
    <property type="entry name" value="HELICc"/>
    <property type="match status" value="1"/>
</dbReference>
<dbReference type="PANTHER" id="PTHR47964">
    <property type="entry name" value="ATP-DEPENDENT DNA HELICASE HOMOLOG RECG, CHLOROPLASTIC"/>
    <property type="match status" value="1"/>
</dbReference>
<evidence type="ECO:0000256" key="7">
    <source>
        <dbReference type="ARBA" id="ARBA00023204"/>
    </source>
</evidence>
<dbReference type="PROSITE" id="PS51192">
    <property type="entry name" value="HELICASE_ATP_BIND_1"/>
    <property type="match status" value="1"/>
</dbReference>
<evidence type="ECO:0000256" key="6">
    <source>
        <dbReference type="ARBA" id="ARBA00023125"/>
    </source>
</evidence>
<dbReference type="NCBIfam" id="NF008168">
    <property type="entry name" value="PRK10917.2-2"/>
    <property type="match status" value="1"/>
</dbReference>
<dbReference type="SMART" id="SM00487">
    <property type="entry name" value="DEXDc"/>
    <property type="match status" value="1"/>
</dbReference>
<evidence type="ECO:0000313" key="12">
    <source>
        <dbReference type="Proteomes" id="UP000316304"/>
    </source>
</evidence>
<evidence type="ECO:0000259" key="10">
    <source>
        <dbReference type="PROSITE" id="PS51194"/>
    </source>
</evidence>
<evidence type="ECO:0000256" key="8">
    <source>
        <dbReference type="ARBA" id="ARBA00049819"/>
    </source>
</evidence>
<dbReference type="Proteomes" id="UP000316304">
    <property type="component" value="Unassembled WGS sequence"/>
</dbReference>
<keyword evidence="4 11" id="KW-0347">Helicase</keyword>
<dbReference type="Gene3D" id="2.40.50.140">
    <property type="entry name" value="Nucleic acid-binding proteins"/>
    <property type="match status" value="1"/>
</dbReference>
<comment type="caution">
    <text evidence="11">The sequence shown here is derived from an EMBL/GenBank/DDBJ whole genome shotgun (WGS) entry which is preliminary data.</text>
</comment>
<organism evidence="11 12">
    <name type="scientific">Novipirellula galeiformis</name>
    <dbReference type="NCBI Taxonomy" id="2528004"/>
    <lineage>
        <taxon>Bacteria</taxon>
        <taxon>Pseudomonadati</taxon>
        <taxon>Planctomycetota</taxon>
        <taxon>Planctomycetia</taxon>
        <taxon>Pirellulales</taxon>
        <taxon>Pirellulaceae</taxon>
        <taxon>Novipirellula</taxon>
    </lineage>
</organism>
<proteinExistence type="predicted"/>
<dbReference type="GO" id="GO:0005524">
    <property type="term" value="F:ATP binding"/>
    <property type="evidence" value="ECO:0007669"/>
    <property type="project" value="UniProtKB-KW"/>
</dbReference>
<dbReference type="InterPro" id="IPR012340">
    <property type="entry name" value="NA-bd_OB-fold"/>
</dbReference>
<dbReference type="InterPro" id="IPR001650">
    <property type="entry name" value="Helicase_C-like"/>
</dbReference>
<accession>A0A5C6CDT2</accession>
<name>A0A5C6CDT2_9BACT</name>
<evidence type="ECO:0000256" key="4">
    <source>
        <dbReference type="ARBA" id="ARBA00022806"/>
    </source>
</evidence>
<sequence>MDEEPTPPVTMTTPVQFLPGVGTFRAKKFSRLGLRTAQDVLFFFPRDYERPAPPKSVDQLRDGEQASLIGVVTEVDLMSRSPGKSVFGAVVQNQTGAVRILFFNQPYRADQIKVDERVVISGTPKLSGLRMEFVHPQVTVLEADDDFPEPKILAIYALTEGVKQHDLRHLAGNVLEALGDQLHEVMPEQLRADSADALRAAGIQIEGPLDEIQTAVRQLHQPDNEESLQAARIRLVFQELLVMQLALAMRRRKLTSDLQSPPLSPTAVIDARILNRFPFELTNDQRQAIREVSQDMACQFPMNRMLQGDVGSGKTVVAVYAMMLAVANGHQAVMMAPTEVLARQHFETLGKILKDSRVRIGLLCGSISRAERAATIAATAAGEIDLLVGTQALLYGDIQFKKLGLCVIDEQHKFGVGQRVTLRSGGVDPHYLVMSATPIPRSMAMTLFGDVELSTLREKPPGRATVNTYLAHDGWKERWWSFVRDRLKEGRQAFVVAPRVVPVTKTELSDSEEEEGEDISSVQTVFEQLKTGVLSDFRIGLLHGRMTAEEKLATMQAFASGAIDVLVSTTVIEVGIDVPNATVMTILGAERFGLAQLHQLRGRISRGSHVGYVCVFSDGDSPPSENERLSLFEKTNDGFELAEADFEMRGPGDLLGRKQSGMAPLRIADPRRDIEILRVARQIAQAMIEVDPELEDAELQDLKTQVMRRYGKRLDLGDVA</sequence>
<gene>
    <name evidence="11" type="primary">recG</name>
    <name evidence="11" type="ORF">Pla52o_32300</name>
</gene>
<evidence type="ECO:0000256" key="1">
    <source>
        <dbReference type="ARBA" id="ARBA00022741"/>
    </source>
</evidence>
<dbReference type="CDD" id="cd04488">
    <property type="entry name" value="RecG_wedge_OBF"/>
    <property type="match status" value="1"/>
</dbReference>
<dbReference type="InterPro" id="IPR045562">
    <property type="entry name" value="RecG_dom3_C"/>
</dbReference>
<keyword evidence="7" id="KW-0234">DNA repair</keyword>
<evidence type="ECO:0000256" key="5">
    <source>
        <dbReference type="ARBA" id="ARBA00022840"/>
    </source>
</evidence>
<dbReference type="InterPro" id="IPR033454">
    <property type="entry name" value="RecG_wedge"/>
</dbReference>
<keyword evidence="2" id="KW-0227">DNA damage</keyword>
<dbReference type="SUPFAM" id="SSF52540">
    <property type="entry name" value="P-loop containing nucleoside triphosphate hydrolases"/>
    <property type="match status" value="2"/>
</dbReference>
<evidence type="ECO:0000256" key="2">
    <source>
        <dbReference type="ARBA" id="ARBA00022763"/>
    </source>
</evidence>
<keyword evidence="3 11" id="KW-0378">Hydrolase</keyword>
<dbReference type="InterPro" id="IPR047112">
    <property type="entry name" value="RecG/Mfd"/>
</dbReference>
<keyword evidence="12" id="KW-1185">Reference proteome</keyword>
<dbReference type="Pfam" id="PF00270">
    <property type="entry name" value="DEAD"/>
    <property type="match status" value="1"/>
</dbReference>
<dbReference type="PROSITE" id="PS51194">
    <property type="entry name" value="HELICASE_CTER"/>
    <property type="match status" value="1"/>
</dbReference>
<dbReference type="RefSeq" id="WP_146595391.1">
    <property type="nucleotide sequence ID" value="NZ_SJPT01000005.1"/>
</dbReference>
<keyword evidence="6" id="KW-0238">DNA-binding</keyword>
<dbReference type="GO" id="GO:0003677">
    <property type="term" value="F:DNA binding"/>
    <property type="evidence" value="ECO:0007669"/>
    <property type="project" value="UniProtKB-KW"/>
</dbReference>
<dbReference type="Pfam" id="PF00271">
    <property type="entry name" value="Helicase_C"/>
    <property type="match status" value="1"/>
</dbReference>
<dbReference type="CDD" id="cd17992">
    <property type="entry name" value="DEXHc_RecG"/>
    <property type="match status" value="1"/>
</dbReference>
<dbReference type="EMBL" id="SJPT01000005">
    <property type="protein sequence ID" value="TWU22175.1"/>
    <property type="molecule type" value="Genomic_DNA"/>
</dbReference>
<dbReference type="Gene3D" id="3.40.50.300">
    <property type="entry name" value="P-loop containing nucleotide triphosphate hydrolases"/>
    <property type="match status" value="2"/>
</dbReference>
<dbReference type="InterPro" id="IPR027417">
    <property type="entry name" value="P-loop_NTPase"/>
</dbReference>
<dbReference type="NCBIfam" id="NF008165">
    <property type="entry name" value="PRK10917.1-3"/>
    <property type="match status" value="1"/>
</dbReference>
<evidence type="ECO:0000256" key="3">
    <source>
        <dbReference type="ARBA" id="ARBA00022801"/>
    </source>
</evidence>
<reference evidence="11 12" key="1">
    <citation type="submission" date="2019-02" db="EMBL/GenBank/DDBJ databases">
        <title>Deep-cultivation of Planctomycetes and their phenomic and genomic characterization uncovers novel biology.</title>
        <authorList>
            <person name="Wiegand S."/>
            <person name="Jogler M."/>
            <person name="Boedeker C."/>
            <person name="Pinto D."/>
            <person name="Vollmers J."/>
            <person name="Rivas-Marin E."/>
            <person name="Kohn T."/>
            <person name="Peeters S.H."/>
            <person name="Heuer A."/>
            <person name="Rast P."/>
            <person name="Oberbeckmann S."/>
            <person name="Bunk B."/>
            <person name="Jeske O."/>
            <person name="Meyerdierks A."/>
            <person name="Storesund J.E."/>
            <person name="Kallscheuer N."/>
            <person name="Luecker S."/>
            <person name="Lage O.M."/>
            <person name="Pohl T."/>
            <person name="Merkel B.J."/>
            <person name="Hornburger P."/>
            <person name="Mueller R.-W."/>
            <person name="Bruemmer F."/>
            <person name="Labrenz M."/>
            <person name="Spormann A.M."/>
            <person name="Op Den Camp H."/>
            <person name="Overmann J."/>
            <person name="Amann R."/>
            <person name="Jetten M.S.M."/>
            <person name="Mascher T."/>
            <person name="Medema M.H."/>
            <person name="Devos D.P."/>
            <person name="Kaster A.-K."/>
            <person name="Ovreas L."/>
            <person name="Rohde M."/>
            <person name="Galperin M.Y."/>
            <person name="Jogler C."/>
        </authorList>
    </citation>
    <scope>NUCLEOTIDE SEQUENCE [LARGE SCALE GENOMIC DNA]</scope>
    <source>
        <strain evidence="11 12">Pla52o</strain>
    </source>
</reference>
<dbReference type="GO" id="GO:0003678">
    <property type="term" value="F:DNA helicase activity"/>
    <property type="evidence" value="ECO:0007669"/>
    <property type="project" value="TreeGrafter"/>
</dbReference>
<dbReference type="GO" id="GO:0006281">
    <property type="term" value="P:DNA repair"/>
    <property type="evidence" value="ECO:0007669"/>
    <property type="project" value="UniProtKB-KW"/>
</dbReference>
<evidence type="ECO:0000313" key="11">
    <source>
        <dbReference type="EMBL" id="TWU22175.1"/>
    </source>
</evidence>
<dbReference type="OrthoDB" id="9804325at2"/>
<dbReference type="GO" id="GO:0016787">
    <property type="term" value="F:hydrolase activity"/>
    <property type="evidence" value="ECO:0007669"/>
    <property type="project" value="UniProtKB-KW"/>
</dbReference>
<dbReference type="Pfam" id="PF17191">
    <property type="entry name" value="RecG_wedge"/>
    <property type="match status" value="1"/>
</dbReference>
<dbReference type="InterPro" id="IPR011545">
    <property type="entry name" value="DEAD/DEAH_box_helicase_dom"/>
</dbReference>
<dbReference type="InterPro" id="IPR014001">
    <property type="entry name" value="Helicase_ATP-bd"/>
</dbReference>
<keyword evidence="5" id="KW-0067">ATP-binding</keyword>
<feature type="domain" description="Helicase C-terminal" evidence="10">
    <location>
        <begin position="482"/>
        <end position="647"/>
    </location>
</feature>
<evidence type="ECO:0000259" key="9">
    <source>
        <dbReference type="PROSITE" id="PS51192"/>
    </source>
</evidence>
<protein>
    <recommendedName>
        <fullName evidence="8">Probable DNA 3'-5' helicase RecG</fullName>
    </recommendedName>
</protein>
<dbReference type="Pfam" id="PF19833">
    <property type="entry name" value="RecG_dom3_C"/>
    <property type="match status" value="1"/>
</dbReference>
<dbReference type="AlphaFoldDB" id="A0A5C6CDT2"/>